<dbReference type="GO" id="GO:0051213">
    <property type="term" value="F:dioxygenase activity"/>
    <property type="evidence" value="ECO:0007669"/>
    <property type="project" value="UniProtKB-KW"/>
</dbReference>
<dbReference type="Proteomes" id="UP000216147">
    <property type="component" value="Unassembled WGS sequence"/>
</dbReference>
<reference evidence="10 11" key="1">
    <citation type="submission" date="2017-03" db="EMBL/GenBank/DDBJ databases">
        <title>Lifting the veil on microbial sulfur biogeochemistry in mining wastewaters.</title>
        <authorList>
            <person name="Kantor R.S."/>
            <person name="Colenbrander Nelson T."/>
            <person name="Marshall S."/>
            <person name="Bennett D."/>
            <person name="Apte S."/>
            <person name="Camacho D."/>
            <person name="Thomas B.C."/>
            <person name="Warren L.A."/>
            <person name="Banfield J.F."/>
        </authorList>
    </citation>
    <scope>NUCLEOTIDE SEQUENCE [LARGE SCALE GENOMIC DNA]</scope>
    <source>
        <strain evidence="10">32-68-21</strain>
    </source>
</reference>
<sequence length="304" mass="33955">MDIRGIGYLGFESPNIEAWRSYGPEVLGLALAPSPEDEPDALYLKMDDRRYRFAFQPGPIDKLAYVGWECINRIAFEKAVKKLQDAGIAVEQGSDDLKARRAVRDVVRFKDPVGYQYELFYGQKGEPDSFVPGRRHGGFNTYGRGFGHVVLITPEYGPELDDFLINVMGFQWYGSGAGKGKTGFYRAGLNNLTSHDIGYGLAPGRMGIQHVGLLTGDLRDVGETWDIVNKRQIPIQMTLGQHTQDPHFSFYHFTPSGFAVEVIAETHPWPGDPFELNAERLSYWGHELVGPILGTTVRTPAEVL</sequence>
<evidence type="ECO:0000256" key="7">
    <source>
        <dbReference type="ARBA" id="ARBA00023004"/>
    </source>
</evidence>
<keyword evidence="6 8" id="KW-0560">Oxidoreductase</keyword>
<keyword evidence="7 8" id="KW-0408">Iron</keyword>
<comment type="similarity">
    <text evidence="2 8">Belongs to the extradiol ring-cleavage dioxygenase family.</text>
</comment>
<dbReference type="Gene3D" id="3.10.180.10">
    <property type="entry name" value="2,3-Dihydroxybiphenyl 1,2-Dioxygenase, domain 1"/>
    <property type="match status" value="2"/>
</dbReference>
<evidence type="ECO:0000256" key="4">
    <source>
        <dbReference type="ARBA" id="ARBA00022797"/>
    </source>
</evidence>
<dbReference type="CDD" id="cd07252">
    <property type="entry name" value="BphC1-RGP6_N_like"/>
    <property type="match status" value="1"/>
</dbReference>
<evidence type="ECO:0000256" key="6">
    <source>
        <dbReference type="ARBA" id="ARBA00023002"/>
    </source>
</evidence>
<dbReference type="GO" id="GO:0008198">
    <property type="term" value="F:ferrous iron binding"/>
    <property type="evidence" value="ECO:0007669"/>
    <property type="project" value="InterPro"/>
</dbReference>
<dbReference type="Pfam" id="PF00903">
    <property type="entry name" value="Glyoxalase"/>
    <property type="match status" value="1"/>
</dbReference>
<dbReference type="PROSITE" id="PS00082">
    <property type="entry name" value="EXTRADIOL_DIOXYGENAS"/>
    <property type="match status" value="1"/>
</dbReference>
<evidence type="ECO:0000256" key="5">
    <source>
        <dbReference type="ARBA" id="ARBA00022964"/>
    </source>
</evidence>
<dbReference type="InterPro" id="IPR037523">
    <property type="entry name" value="VOC_core"/>
</dbReference>
<comment type="cofactor">
    <cofactor evidence="1 8">
        <name>Fe(2+)</name>
        <dbReference type="ChEBI" id="CHEBI:29033"/>
    </cofactor>
</comment>
<name>A0A258HL81_9CAUL</name>
<feature type="domain" description="VOC" evidence="9">
    <location>
        <begin position="5"/>
        <end position="122"/>
    </location>
</feature>
<proteinExistence type="inferred from homology"/>
<dbReference type="EMBL" id="NCEQ01000005">
    <property type="protein sequence ID" value="OYX57636.1"/>
    <property type="molecule type" value="Genomic_DNA"/>
</dbReference>
<evidence type="ECO:0000313" key="11">
    <source>
        <dbReference type="Proteomes" id="UP000216147"/>
    </source>
</evidence>
<dbReference type="PROSITE" id="PS51819">
    <property type="entry name" value="VOC"/>
    <property type="match status" value="2"/>
</dbReference>
<keyword evidence="3" id="KW-0479">Metal-binding</keyword>
<gene>
    <name evidence="10" type="ORF">B7Y86_05750</name>
</gene>
<keyword evidence="5 8" id="KW-0223">Dioxygenase</keyword>
<evidence type="ECO:0000256" key="3">
    <source>
        <dbReference type="ARBA" id="ARBA00022723"/>
    </source>
</evidence>
<evidence type="ECO:0000256" key="1">
    <source>
        <dbReference type="ARBA" id="ARBA00001954"/>
    </source>
</evidence>
<protein>
    <submittedName>
        <fullName evidence="10">2,3-dihydroxybiphenyl 1,2-dioxygenase</fullName>
    </submittedName>
</protein>
<dbReference type="SUPFAM" id="SSF54593">
    <property type="entry name" value="Glyoxalase/Bleomycin resistance protein/Dihydroxybiphenyl dioxygenase"/>
    <property type="match status" value="1"/>
</dbReference>
<dbReference type="Pfam" id="PF22632">
    <property type="entry name" value="BphC_D1"/>
    <property type="match status" value="1"/>
</dbReference>
<dbReference type="InterPro" id="IPR004360">
    <property type="entry name" value="Glyas_Fos-R_dOase_dom"/>
</dbReference>
<evidence type="ECO:0000256" key="2">
    <source>
        <dbReference type="ARBA" id="ARBA00008784"/>
    </source>
</evidence>
<evidence type="ECO:0000313" key="10">
    <source>
        <dbReference type="EMBL" id="OYX57636.1"/>
    </source>
</evidence>
<feature type="domain" description="VOC" evidence="9">
    <location>
        <begin position="145"/>
        <end position="265"/>
    </location>
</feature>
<evidence type="ECO:0000259" key="9">
    <source>
        <dbReference type="PROSITE" id="PS51819"/>
    </source>
</evidence>
<keyword evidence="4 8" id="KW-0058">Aromatic hydrocarbons catabolism</keyword>
<accession>A0A258HL81</accession>
<dbReference type="AlphaFoldDB" id="A0A258HL81"/>
<organism evidence="10 11">
    <name type="scientific">Brevundimonas subvibrioides</name>
    <dbReference type="NCBI Taxonomy" id="74313"/>
    <lineage>
        <taxon>Bacteria</taxon>
        <taxon>Pseudomonadati</taxon>
        <taxon>Pseudomonadota</taxon>
        <taxon>Alphaproteobacteria</taxon>
        <taxon>Caulobacterales</taxon>
        <taxon>Caulobacteraceae</taxon>
        <taxon>Brevundimonas</taxon>
    </lineage>
</organism>
<dbReference type="InterPro" id="IPR000486">
    <property type="entry name" value="Xdiol_ring_cleave_dOase_1/2"/>
</dbReference>
<comment type="caution">
    <text evidence="10">The sequence shown here is derived from an EMBL/GenBank/DDBJ whole genome shotgun (WGS) entry which is preliminary data.</text>
</comment>
<evidence type="ECO:0000256" key="8">
    <source>
        <dbReference type="RuleBase" id="RU000683"/>
    </source>
</evidence>
<dbReference type="InterPro" id="IPR029068">
    <property type="entry name" value="Glyas_Bleomycin-R_OHBP_Dase"/>
</dbReference>